<feature type="domain" description="J" evidence="8">
    <location>
        <begin position="3"/>
        <end position="67"/>
    </location>
</feature>
<evidence type="ECO:0000313" key="10">
    <source>
        <dbReference type="Ensembl" id="ENSCCRP00020058762.1"/>
    </source>
</evidence>
<evidence type="ECO:0000256" key="3">
    <source>
        <dbReference type="ARBA" id="ARBA00022833"/>
    </source>
</evidence>
<dbReference type="InterPro" id="IPR036236">
    <property type="entry name" value="Znf_C2H2_sf"/>
</dbReference>
<dbReference type="GO" id="GO:0003676">
    <property type="term" value="F:nucleic acid binding"/>
    <property type="evidence" value="ECO:0007669"/>
    <property type="project" value="InterPro"/>
</dbReference>
<dbReference type="Pfam" id="PF12171">
    <property type="entry name" value="zf-C2H2_jaz"/>
    <property type="match status" value="1"/>
</dbReference>
<dbReference type="Pfam" id="PF21884">
    <property type="entry name" value="ZUO1-like_ZHD"/>
    <property type="match status" value="1"/>
</dbReference>
<evidence type="ECO:0000256" key="5">
    <source>
        <dbReference type="PROSITE-ProRule" id="PRU00042"/>
    </source>
</evidence>
<dbReference type="PROSITE" id="PS50076">
    <property type="entry name" value="DNAJ_2"/>
    <property type="match status" value="1"/>
</dbReference>
<dbReference type="PANTHER" id="PTHR44029">
    <property type="entry name" value="DNAJ HOMOLOG SUBFAMILY C MEMBER 21"/>
    <property type="match status" value="1"/>
</dbReference>
<name>A0A8C2HNP9_CYPCA</name>
<keyword evidence="6" id="KW-0175">Coiled coil</keyword>
<evidence type="ECO:0000259" key="8">
    <source>
        <dbReference type="PROSITE" id="PS50076"/>
    </source>
</evidence>
<keyword evidence="1" id="KW-0479">Metal-binding</keyword>
<keyword evidence="2 5" id="KW-0863">Zinc-finger</keyword>
<dbReference type="PANTHER" id="PTHR44029:SF1">
    <property type="entry name" value="DNAJ HOMOLOG SUBFAMILY C MEMBER 21"/>
    <property type="match status" value="1"/>
</dbReference>
<dbReference type="SMART" id="SM00271">
    <property type="entry name" value="DnaJ"/>
    <property type="match status" value="1"/>
</dbReference>
<dbReference type="SUPFAM" id="SSF46565">
    <property type="entry name" value="Chaperone J-domain"/>
    <property type="match status" value="1"/>
</dbReference>
<evidence type="ECO:0000259" key="9">
    <source>
        <dbReference type="PROSITE" id="PS50157"/>
    </source>
</evidence>
<dbReference type="InterPro" id="IPR051964">
    <property type="entry name" value="Chaperone_stress_response"/>
</dbReference>
<dbReference type="PRINTS" id="PR00625">
    <property type="entry name" value="JDOMAIN"/>
</dbReference>
<dbReference type="GO" id="GO:0005737">
    <property type="term" value="C:cytoplasm"/>
    <property type="evidence" value="ECO:0007669"/>
    <property type="project" value="TreeGrafter"/>
</dbReference>
<dbReference type="InterPro" id="IPR013087">
    <property type="entry name" value="Znf_C2H2_type"/>
</dbReference>
<dbReference type="PROSITE" id="PS00028">
    <property type="entry name" value="ZINC_FINGER_C2H2_1"/>
    <property type="match status" value="1"/>
</dbReference>
<dbReference type="Gene3D" id="1.10.287.110">
    <property type="entry name" value="DnaJ domain"/>
    <property type="match status" value="1"/>
</dbReference>
<feature type="coiled-coil region" evidence="6">
    <location>
        <begin position="217"/>
        <end position="244"/>
    </location>
</feature>
<protein>
    <recommendedName>
        <fullName evidence="4">DnaJ homolog subfamily C member 21</fullName>
    </recommendedName>
</protein>
<feature type="domain" description="C2H2-type" evidence="9">
    <location>
        <begin position="295"/>
        <end position="319"/>
    </location>
</feature>
<dbReference type="InterPro" id="IPR054076">
    <property type="entry name" value="ZUO1-like_ZHD"/>
</dbReference>
<dbReference type="Gene3D" id="3.30.160.60">
    <property type="entry name" value="Classic Zinc Finger"/>
    <property type="match status" value="1"/>
</dbReference>
<evidence type="ECO:0000256" key="7">
    <source>
        <dbReference type="SAM" id="MobiDB-lite"/>
    </source>
</evidence>
<evidence type="ECO:0000256" key="1">
    <source>
        <dbReference type="ARBA" id="ARBA00022723"/>
    </source>
</evidence>
<dbReference type="Pfam" id="PF00226">
    <property type="entry name" value="DnaJ"/>
    <property type="match status" value="1"/>
</dbReference>
<dbReference type="InterPro" id="IPR001623">
    <property type="entry name" value="DnaJ_domain"/>
</dbReference>
<proteinExistence type="predicted"/>
<dbReference type="AlphaFoldDB" id="A0A8C2HNP9"/>
<accession>A0A8C2HNP9</accession>
<reference evidence="10" key="1">
    <citation type="submission" date="2025-08" db="UniProtKB">
        <authorList>
            <consortium name="Ensembl"/>
        </authorList>
    </citation>
    <scope>IDENTIFICATION</scope>
</reference>
<dbReference type="Ensembl" id="ENSCCRT00020064759.1">
    <property type="protein sequence ID" value="ENSCCRP00020058762.1"/>
    <property type="gene ID" value="ENSCCRG00020027878.1"/>
</dbReference>
<dbReference type="InterPro" id="IPR022755">
    <property type="entry name" value="Znf_C2H2_jaz"/>
</dbReference>
<dbReference type="SMART" id="SM00451">
    <property type="entry name" value="ZnF_U1"/>
    <property type="match status" value="1"/>
</dbReference>
<feature type="region of interest" description="Disordered" evidence="7">
    <location>
        <begin position="363"/>
        <end position="434"/>
    </location>
</feature>
<evidence type="ECO:0000256" key="4">
    <source>
        <dbReference type="ARBA" id="ARBA00074367"/>
    </source>
</evidence>
<keyword evidence="3" id="KW-0862">Zinc</keyword>
<dbReference type="InterPro" id="IPR036869">
    <property type="entry name" value="J_dom_sf"/>
</dbReference>
<organism evidence="10 11">
    <name type="scientific">Cyprinus carpio</name>
    <name type="common">Common carp</name>
    <dbReference type="NCBI Taxonomy" id="7962"/>
    <lineage>
        <taxon>Eukaryota</taxon>
        <taxon>Metazoa</taxon>
        <taxon>Chordata</taxon>
        <taxon>Craniata</taxon>
        <taxon>Vertebrata</taxon>
        <taxon>Euteleostomi</taxon>
        <taxon>Actinopterygii</taxon>
        <taxon>Neopterygii</taxon>
        <taxon>Teleostei</taxon>
        <taxon>Ostariophysi</taxon>
        <taxon>Cypriniformes</taxon>
        <taxon>Cyprinidae</taxon>
        <taxon>Cyprininae</taxon>
        <taxon>Cyprinus</taxon>
    </lineage>
</organism>
<dbReference type="CDD" id="cd06257">
    <property type="entry name" value="DnaJ"/>
    <property type="match status" value="1"/>
</dbReference>
<dbReference type="SUPFAM" id="SSF57667">
    <property type="entry name" value="beta-beta-alpha zinc fingers"/>
    <property type="match status" value="1"/>
</dbReference>
<evidence type="ECO:0000313" key="11">
    <source>
        <dbReference type="Proteomes" id="UP000694701"/>
    </source>
</evidence>
<sequence length="488" mass="56346">MKCHYEALGVKRDASNDDLKKAYRKLALKWHPDKNLDNAEEAAEEFKLIQAAYDVLSDPQERYDNHREALLKGGVSGEYQDDSIDLLQFFTFTCYSGYGDDEKGFYTIYRNVFETIAKEEMEHSKDEEEDEEQFPSFGESHSDYDTVVHLFYGYWQSFCTRKNFAWKEEYDTRQASNRWEKRAMEKENKKNRDKARKEHSELVRQLVAFVRKRDKRVQAHKKLVEEQNAEKAKKVEELRRKQKLTQIFKYYIVESTESEEDEEEVENGQERANVDRGDVVQADGAVEMDDFYDDLYCPACDKSFKSDRAMKNHEKSKKHREMVALLRQQLEEEEKMQSQNSLSSNKVGFSNVVVLQNLPEEPEIDCPVPQFTEEPPPPAPDSGNNEDTPVLSEDPDDKLKPEGCKPTNQKSSAKTKGKKDGKDSKKNSKPHGGVEVAQEVCTVPFCESGCTTRNKLFDHLKTTGHAIALSSSNAAQMCKKKKDARKNR</sequence>
<dbReference type="SMART" id="SM00355">
    <property type="entry name" value="ZnF_C2H2"/>
    <property type="match status" value="2"/>
</dbReference>
<evidence type="ECO:0000256" key="2">
    <source>
        <dbReference type="ARBA" id="ARBA00022771"/>
    </source>
</evidence>
<dbReference type="GO" id="GO:0008270">
    <property type="term" value="F:zinc ion binding"/>
    <property type="evidence" value="ECO:0007669"/>
    <property type="project" value="UniProtKB-KW"/>
</dbReference>
<dbReference type="FunFam" id="1.10.287.110:FF:000046">
    <property type="entry name" value="dnaJ homolog subfamily C member 21"/>
    <property type="match status" value="1"/>
</dbReference>
<dbReference type="PROSITE" id="PS50157">
    <property type="entry name" value="ZINC_FINGER_C2H2_2"/>
    <property type="match status" value="1"/>
</dbReference>
<dbReference type="Proteomes" id="UP000694701">
    <property type="component" value="Unplaced"/>
</dbReference>
<dbReference type="InterPro" id="IPR003604">
    <property type="entry name" value="Matrin/U1-like-C_Znf_C2H2"/>
</dbReference>
<evidence type="ECO:0000256" key="6">
    <source>
        <dbReference type="SAM" id="Coils"/>
    </source>
</evidence>